<dbReference type="Proteomes" id="UP001337655">
    <property type="component" value="Unassembled WGS sequence"/>
</dbReference>
<dbReference type="RefSeq" id="XP_064658002.1">
    <property type="nucleotide sequence ID" value="XM_064804201.1"/>
</dbReference>
<feature type="domain" description="DUF4470" evidence="1">
    <location>
        <begin position="26"/>
        <end position="121"/>
    </location>
</feature>
<organism evidence="2 3">
    <name type="scientific">Saxophila tyrrhenica</name>
    <dbReference type="NCBI Taxonomy" id="1690608"/>
    <lineage>
        <taxon>Eukaryota</taxon>
        <taxon>Fungi</taxon>
        <taxon>Dikarya</taxon>
        <taxon>Ascomycota</taxon>
        <taxon>Pezizomycotina</taxon>
        <taxon>Dothideomycetes</taxon>
        <taxon>Dothideomycetidae</taxon>
        <taxon>Mycosphaerellales</taxon>
        <taxon>Extremaceae</taxon>
        <taxon>Saxophila</taxon>
    </lineage>
</organism>
<reference evidence="2 3" key="1">
    <citation type="submission" date="2023-08" db="EMBL/GenBank/DDBJ databases">
        <title>Black Yeasts Isolated from many extreme environments.</title>
        <authorList>
            <person name="Coleine C."/>
            <person name="Stajich J.E."/>
            <person name="Selbmann L."/>
        </authorList>
    </citation>
    <scope>NUCLEOTIDE SEQUENCE [LARGE SCALE GENOMIC DNA]</scope>
    <source>
        <strain evidence="2 3">CCFEE 5935</strain>
    </source>
</reference>
<name>A0AAV9P6F2_9PEZI</name>
<dbReference type="InterPro" id="IPR027974">
    <property type="entry name" value="DUF4470"/>
</dbReference>
<evidence type="ECO:0000313" key="3">
    <source>
        <dbReference type="Proteomes" id="UP001337655"/>
    </source>
</evidence>
<gene>
    <name evidence="2" type="ORF">LTR77_006962</name>
</gene>
<evidence type="ECO:0000313" key="2">
    <source>
        <dbReference type="EMBL" id="KAK5168392.1"/>
    </source>
</evidence>
<sequence>MTEDRQPAFQTLTLPSVNAAGDHFLYGEVPATATLKTEINEGTNYSRDMNVLFAAAGDLRNVVATFCDLPNDKGQTVTAVVLDRDGTVITRNLIILLVLLYVSDEAIAMDCVIHIWYSAFLRQSHVEILQTQIRPLIEDMISRVRDRKEKPLQKRAWLPFKTSCVRAMLHKSQWVSVLAHLSVTEEFDMAGAIQIMRQSRILPGRKDFMERRVLMLQRPRRVPYLEYRWRGVLLPFGHSREAFTVLNPTFFHNGQWRMGDLSDPIDGWPMPNLEATANGDAEHDIYGKMYHFVRDHFTFLHRQLRNRNINIDVLCQDAADFKHYLKPPAFPRDARFDRIEACQSIIA</sequence>
<accession>A0AAV9P6F2</accession>
<dbReference type="GeneID" id="89928300"/>
<keyword evidence="3" id="KW-1185">Reference proteome</keyword>
<proteinExistence type="predicted"/>
<dbReference type="EMBL" id="JAVRRT010000010">
    <property type="protein sequence ID" value="KAK5168392.1"/>
    <property type="molecule type" value="Genomic_DNA"/>
</dbReference>
<dbReference type="Pfam" id="PF14737">
    <property type="entry name" value="DUF4470"/>
    <property type="match status" value="1"/>
</dbReference>
<protein>
    <recommendedName>
        <fullName evidence="1">DUF4470 domain-containing protein</fullName>
    </recommendedName>
</protein>
<comment type="caution">
    <text evidence="2">The sequence shown here is derived from an EMBL/GenBank/DDBJ whole genome shotgun (WGS) entry which is preliminary data.</text>
</comment>
<evidence type="ECO:0000259" key="1">
    <source>
        <dbReference type="Pfam" id="PF14737"/>
    </source>
</evidence>
<dbReference type="AlphaFoldDB" id="A0AAV9P6F2"/>